<dbReference type="SUPFAM" id="SSF56529">
    <property type="entry name" value="FAH"/>
    <property type="match status" value="1"/>
</dbReference>
<dbReference type="AlphaFoldDB" id="A0A0F6TRN8"/>
<keyword evidence="4" id="KW-1185">Reference proteome</keyword>
<dbReference type="Proteomes" id="UP000034071">
    <property type="component" value="Chromosome"/>
</dbReference>
<dbReference type="EMBL" id="CP010975">
    <property type="protein sequence ID" value="AKE52740.1"/>
    <property type="molecule type" value="Genomic_DNA"/>
</dbReference>
<name>A0A0F6TRN8_9GAMM</name>
<dbReference type="Pfam" id="PF01557">
    <property type="entry name" value="FAA_hydrolase"/>
    <property type="match status" value="1"/>
</dbReference>
<evidence type="ECO:0000313" key="4">
    <source>
        <dbReference type="Proteomes" id="UP000034071"/>
    </source>
</evidence>
<proteinExistence type="predicted"/>
<dbReference type="InterPro" id="IPR011234">
    <property type="entry name" value="Fumarylacetoacetase-like_C"/>
</dbReference>
<keyword evidence="1" id="KW-0479">Metal-binding</keyword>
<dbReference type="STRING" id="914150.TQ33_1800"/>
<dbReference type="PANTHER" id="PTHR11820:SF90">
    <property type="entry name" value="FLUTATHIONE S-TRANSFERASE"/>
    <property type="match status" value="1"/>
</dbReference>
<dbReference type="GO" id="GO:0046872">
    <property type="term" value="F:metal ion binding"/>
    <property type="evidence" value="ECO:0007669"/>
    <property type="project" value="UniProtKB-KW"/>
</dbReference>
<evidence type="ECO:0000256" key="1">
    <source>
        <dbReference type="ARBA" id="ARBA00022723"/>
    </source>
</evidence>
<dbReference type="GO" id="GO:0018773">
    <property type="term" value="F:acetylpyruvate hydrolase activity"/>
    <property type="evidence" value="ECO:0007669"/>
    <property type="project" value="TreeGrafter"/>
</dbReference>
<reference evidence="3 4" key="1">
    <citation type="submission" date="2015-02" db="EMBL/GenBank/DDBJ databases">
        <title>Complete genome sequence of Kangiella geojedonensis strain YCS-5T.</title>
        <authorList>
            <person name="Kim K.M."/>
        </authorList>
    </citation>
    <scope>NUCLEOTIDE SEQUENCE [LARGE SCALE GENOMIC DNA]</scope>
    <source>
        <strain evidence="3 4">YCS-5</strain>
    </source>
</reference>
<protein>
    <submittedName>
        <fullName evidence="3">Fumarylacetoacetase</fullName>
    </submittedName>
</protein>
<dbReference type="InterPro" id="IPR036663">
    <property type="entry name" value="Fumarylacetoacetase_C_sf"/>
</dbReference>
<dbReference type="Gene3D" id="3.90.850.10">
    <property type="entry name" value="Fumarylacetoacetase-like, C-terminal domain"/>
    <property type="match status" value="1"/>
</dbReference>
<organism evidence="3 4">
    <name type="scientific">Kangiella geojedonensis</name>
    <dbReference type="NCBI Taxonomy" id="914150"/>
    <lineage>
        <taxon>Bacteria</taxon>
        <taxon>Pseudomonadati</taxon>
        <taxon>Pseudomonadota</taxon>
        <taxon>Gammaproteobacteria</taxon>
        <taxon>Kangiellales</taxon>
        <taxon>Kangiellaceae</taxon>
        <taxon>Kangiella</taxon>
    </lineage>
</organism>
<feature type="domain" description="Fumarylacetoacetase-like C-terminal" evidence="2">
    <location>
        <begin position="30"/>
        <end position="220"/>
    </location>
</feature>
<dbReference type="PANTHER" id="PTHR11820">
    <property type="entry name" value="ACYLPYRUVASE"/>
    <property type="match status" value="1"/>
</dbReference>
<dbReference type="HOGENOM" id="CLU_028458_5_1_6"/>
<evidence type="ECO:0000259" key="2">
    <source>
        <dbReference type="Pfam" id="PF01557"/>
    </source>
</evidence>
<sequence>MLVMTTLFPIPEAPLIPVLGSELTFPVRRIYCVGRNYVAHAKEMGHDERELPFFFTKPADSLVINPKSLAYPPMTNELHHEVELVIAINKEVVEADQHQAADSIYGYALGIDLTKRDIQSEAKKKGRPWDLSKGFDQSAPISSIQPIADLEEINNGLIALSINQESRQEGQLNQMIWSPSEVIAELSKHVTLKPGDLIFTGTPSGVGVVERGDKVEAKLNQELSLDFYIE</sequence>
<evidence type="ECO:0000313" key="3">
    <source>
        <dbReference type="EMBL" id="AKE52740.1"/>
    </source>
</evidence>
<dbReference type="PATRIC" id="fig|914150.5.peg.1826"/>
<accession>A0A0F6TRN8</accession>
<dbReference type="KEGG" id="kge:TQ33_1800"/>
<gene>
    <name evidence="3" type="ORF">TQ33_1800</name>
</gene>